<evidence type="ECO:0000256" key="2">
    <source>
        <dbReference type="ARBA" id="ARBA00010333"/>
    </source>
</evidence>
<evidence type="ECO:0000256" key="6">
    <source>
        <dbReference type="RuleBase" id="RU003744"/>
    </source>
</evidence>
<keyword evidence="4" id="KW-0564">Palmitate</keyword>
<sequence>MKKVKAGLMAAIAATVLAACGSSETKSEEKGETWKEIQEAGEIVVATPGTLYPASYYPEGSDELTGYDVEVMREVGKRLDLEIVFEEMDFDSMFASLTSGRVDVAPAGMRKEIKDKYSYSEPYKYSYATMIVREEDVESYDSLEDLEGKVAGGAATTVYSDIAKKFGAELKTYRNVTNDVYLRDVDVGRTDVIINDYYLQRLALESLPQLDVTMHPDLKFHTNNQRAVIEEGALTFRDKIDGALNEMRKDGTLTELSKEFFGGEDVSEKPEEDIREIEGIE</sequence>
<evidence type="ECO:0000313" key="11">
    <source>
        <dbReference type="Proteomes" id="UP000217561"/>
    </source>
</evidence>
<evidence type="ECO:0000256" key="5">
    <source>
        <dbReference type="ARBA" id="ARBA00023288"/>
    </source>
</evidence>
<dbReference type="SUPFAM" id="SSF53850">
    <property type="entry name" value="Periplasmic binding protein-like II"/>
    <property type="match status" value="1"/>
</dbReference>
<feature type="region of interest" description="Disordered" evidence="7">
    <location>
        <begin position="262"/>
        <end position="281"/>
    </location>
</feature>
<evidence type="ECO:0000256" key="8">
    <source>
        <dbReference type="SAM" id="SignalP"/>
    </source>
</evidence>
<accession>A0ABX4HUZ6</accession>
<evidence type="ECO:0000313" key="10">
    <source>
        <dbReference type="EMBL" id="PBB07049.1"/>
    </source>
</evidence>
<dbReference type="PROSITE" id="PS01039">
    <property type="entry name" value="SBP_BACTERIAL_3"/>
    <property type="match status" value="1"/>
</dbReference>
<comment type="similarity">
    <text evidence="2 6">Belongs to the bacterial solute-binding protein 3 family.</text>
</comment>
<dbReference type="InterPro" id="IPR001638">
    <property type="entry name" value="Solute-binding_3/MltF_N"/>
</dbReference>
<keyword evidence="5" id="KW-0449">Lipoprotein</keyword>
<dbReference type="Pfam" id="PF00497">
    <property type="entry name" value="SBP_bac_3"/>
    <property type="match status" value="1"/>
</dbReference>
<keyword evidence="3 8" id="KW-0732">Signal</keyword>
<comment type="subcellular location">
    <subcellularLocation>
        <location evidence="1">Cell envelope</location>
    </subcellularLocation>
</comment>
<organism evidence="10 11">
    <name type="scientific">Salimicrobium humidisoli</name>
    <dbReference type="NCBI Taxonomy" id="2029857"/>
    <lineage>
        <taxon>Bacteria</taxon>
        <taxon>Bacillati</taxon>
        <taxon>Bacillota</taxon>
        <taxon>Bacilli</taxon>
        <taxon>Bacillales</taxon>
        <taxon>Bacillaceae</taxon>
        <taxon>Salimicrobium</taxon>
    </lineage>
</organism>
<reference evidence="10 11" key="1">
    <citation type="submission" date="2017-08" db="EMBL/GenBank/DDBJ databases">
        <title>Salimicrobium alkalisoli sp. nov., isolated from saline alkaline soil.</title>
        <authorList>
            <person name="Zhang G."/>
            <person name="Xiong Q."/>
        </authorList>
    </citation>
    <scope>NUCLEOTIDE SEQUENCE [LARGE SCALE GENOMIC DNA]</scope>
    <source>
        <strain evidence="10 11">WN024</strain>
    </source>
</reference>
<dbReference type="PROSITE" id="PS51257">
    <property type="entry name" value="PROKAR_LIPOPROTEIN"/>
    <property type="match status" value="1"/>
</dbReference>
<dbReference type="RefSeq" id="WP_095820963.1">
    <property type="nucleotide sequence ID" value="NZ_NSGH01000001.1"/>
</dbReference>
<dbReference type="Proteomes" id="UP000217561">
    <property type="component" value="Unassembled WGS sequence"/>
</dbReference>
<dbReference type="SMART" id="SM00062">
    <property type="entry name" value="PBPb"/>
    <property type="match status" value="1"/>
</dbReference>
<evidence type="ECO:0000256" key="4">
    <source>
        <dbReference type="ARBA" id="ARBA00023139"/>
    </source>
</evidence>
<evidence type="ECO:0000256" key="3">
    <source>
        <dbReference type="ARBA" id="ARBA00022729"/>
    </source>
</evidence>
<dbReference type="EMBL" id="NSGH01000001">
    <property type="protein sequence ID" value="PBB07049.1"/>
    <property type="molecule type" value="Genomic_DNA"/>
</dbReference>
<comment type="caution">
    <text evidence="10">The sequence shown here is derived from an EMBL/GenBank/DDBJ whole genome shotgun (WGS) entry which is preliminary data.</text>
</comment>
<evidence type="ECO:0000256" key="1">
    <source>
        <dbReference type="ARBA" id="ARBA00004196"/>
    </source>
</evidence>
<feature type="domain" description="Solute-binding protein family 3/N-terminal" evidence="9">
    <location>
        <begin position="42"/>
        <end position="264"/>
    </location>
</feature>
<proteinExistence type="inferred from homology"/>
<dbReference type="InterPro" id="IPR018313">
    <property type="entry name" value="SBP_3_CS"/>
</dbReference>
<evidence type="ECO:0000259" key="9">
    <source>
        <dbReference type="SMART" id="SM00062"/>
    </source>
</evidence>
<protein>
    <submittedName>
        <fullName evidence="10">Amino acid ABC transporter substrate-binding protein</fullName>
    </submittedName>
</protein>
<name>A0ABX4HUZ6_9BACI</name>
<evidence type="ECO:0000256" key="7">
    <source>
        <dbReference type="SAM" id="MobiDB-lite"/>
    </source>
</evidence>
<gene>
    <name evidence="10" type="ORF">CKW00_00920</name>
</gene>
<keyword evidence="11" id="KW-1185">Reference proteome</keyword>
<dbReference type="PANTHER" id="PTHR35936:SF34">
    <property type="entry name" value="ABC TRANSPORTER EXTRACELLULAR-BINDING PROTEIN YCKB-RELATED"/>
    <property type="match status" value="1"/>
</dbReference>
<feature type="signal peptide" evidence="8">
    <location>
        <begin position="1"/>
        <end position="18"/>
    </location>
</feature>
<dbReference type="PANTHER" id="PTHR35936">
    <property type="entry name" value="MEMBRANE-BOUND LYTIC MUREIN TRANSGLYCOSYLASE F"/>
    <property type="match status" value="1"/>
</dbReference>
<dbReference type="Gene3D" id="3.40.190.10">
    <property type="entry name" value="Periplasmic binding protein-like II"/>
    <property type="match status" value="2"/>
</dbReference>
<feature type="chain" id="PRO_5046090499" evidence="8">
    <location>
        <begin position="19"/>
        <end position="281"/>
    </location>
</feature>